<keyword evidence="4" id="KW-1185">Reference proteome</keyword>
<evidence type="ECO:0000259" key="2">
    <source>
        <dbReference type="PROSITE" id="PS51913"/>
    </source>
</evidence>
<dbReference type="PANTHER" id="PTHR30015">
    <property type="entry name" value="MRR RESTRICTION SYSTEM PROTEIN"/>
    <property type="match status" value="1"/>
</dbReference>
<protein>
    <submittedName>
        <fullName evidence="3">Restriction endonuclease</fullName>
        <ecNumber evidence="3">3.1.21.-</ecNumber>
    </submittedName>
</protein>
<dbReference type="InterPro" id="IPR007560">
    <property type="entry name" value="Restrct_endonuc_IV_Mrr"/>
</dbReference>
<accession>A0ABT2Y1R7</accession>
<dbReference type="EC" id="3.1.21.-" evidence="3"/>
<dbReference type="InterPro" id="IPR011856">
    <property type="entry name" value="tRNA_endonuc-like_dom_sf"/>
</dbReference>
<reference evidence="3" key="1">
    <citation type="submission" date="2022-06" db="EMBL/GenBank/DDBJ databases">
        <title>De novo draft assembly of the Pseudomonas mercurotoleraris sp. nov., isolated from the plants rhizosphere.</title>
        <authorList>
            <person name="Robas M."/>
            <person name="Gonzalez D."/>
            <person name="Fernandez V.M."/>
            <person name="Luna L."/>
            <person name="Provanza A."/>
            <person name="Jimenez P.A."/>
        </authorList>
    </citation>
    <scope>NUCLEOTIDE SEQUENCE</scope>
    <source>
        <strain evidence="3">SAICEUPSM</strain>
    </source>
</reference>
<name>A0ABT2Y1R7_9PSED</name>
<comment type="caution">
    <text evidence="3">The sequence shown here is derived from an EMBL/GenBank/DDBJ whole genome shotgun (WGS) entry which is preliminary data.</text>
</comment>
<proteinExistence type="predicted"/>
<dbReference type="Proteomes" id="UP001063475">
    <property type="component" value="Unassembled WGS sequence"/>
</dbReference>
<gene>
    <name evidence="3" type="ORF">ND528_25415</name>
</gene>
<dbReference type="InterPro" id="IPR007759">
    <property type="entry name" value="Asxl_HARE-HTH"/>
</dbReference>
<dbReference type="GO" id="GO:0004519">
    <property type="term" value="F:endonuclease activity"/>
    <property type="evidence" value="ECO:0007669"/>
    <property type="project" value="UniProtKB-KW"/>
</dbReference>
<dbReference type="EMBL" id="JAMSHA010000010">
    <property type="protein sequence ID" value="MCV2224900.1"/>
    <property type="molecule type" value="Genomic_DNA"/>
</dbReference>
<keyword evidence="3" id="KW-0540">Nuclease</keyword>
<evidence type="ECO:0000313" key="4">
    <source>
        <dbReference type="Proteomes" id="UP001063475"/>
    </source>
</evidence>
<dbReference type="InterPro" id="IPR011335">
    <property type="entry name" value="Restrct_endonuc-II-like"/>
</dbReference>
<feature type="domain" description="HTH HARE-type" evidence="2">
    <location>
        <begin position="5"/>
        <end position="83"/>
    </location>
</feature>
<evidence type="ECO:0000256" key="1">
    <source>
        <dbReference type="ARBA" id="ARBA00023163"/>
    </source>
</evidence>
<organism evidence="3 4">
    <name type="scientific">Pseudomonas mercuritolerans</name>
    <dbReference type="NCBI Taxonomy" id="2951809"/>
    <lineage>
        <taxon>Bacteria</taxon>
        <taxon>Pseudomonadati</taxon>
        <taxon>Pseudomonadota</taxon>
        <taxon>Gammaproteobacteria</taxon>
        <taxon>Pseudomonadales</taxon>
        <taxon>Pseudomonadaceae</taxon>
        <taxon>Pseudomonas</taxon>
    </lineage>
</organism>
<keyword evidence="3" id="KW-0378">Hydrolase</keyword>
<dbReference type="Pfam" id="PF04471">
    <property type="entry name" value="Mrr_cat"/>
    <property type="match status" value="1"/>
</dbReference>
<keyword evidence="3" id="KW-0255">Endonuclease</keyword>
<keyword evidence="1" id="KW-0804">Transcription</keyword>
<dbReference type="PANTHER" id="PTHR30015:SF7">
    <property type="entry name" value="TYPE IV METHYL-DIRECTED RESTRICTION ENZYME ECOKMRR"/>
    <property type="match status" value="1"/>
</dbReference>
<dbReference type="PROSITE" id="PS51913">
    <property type="entry name" value="HTH_HARE"/>
    <property type="match status" value="1"/>
</dbReference>
<dbReference type="RefSeq" id="WP_263471466.1">
    <property type="nucleotide sequence ID" value="NZ_JAMSHA010000010.1"/>
</dbReference>
<sequence>MNRPRTIVEAIVEILTQNKEELSAQQIYEKIDAKKLYVFNTQTPIGVVRQQIRRHCEGLAFPSAMPRKYFFQAESGKYGLLKNIEPSISLTNISKDKIPEEHLQQAHEKHITETKHELLGKIITLQPRVFESLVLDLLLKMGYGINGSIKHSPCGADGGIDGEIHLDRLGFDRVYVQVKRYAYNRTVEASQIRDFVGAMKNGFRGAFITTSKFSKAAINFAEKEQQQKNLALIDGNNLAQLMIEYGLGVIETKQYSTYKLDSDYLGEI</sequence>
<dbReference type="InterPro" id="IPR052906">
    <property type="entry name" value="Type_IV_Methyl-Rstrct_Enzyme"/>
</dbReference>
<evidence type="ECO:0000313" key="3">
    <source>
        <dbReference type="EMBL" id="MCV2224900.1"/>
    </source>
</evidence>
<dbReference type="SUPFAM" id="SSF52980">
    <property type="entry name" value="Restriction endonuclease-like"/>
    <property type="match status" value="1"/>
</dbReference>
<dbReference type="GO" id="GO:0016787">
    <property type="term" value="F:hydrolase activity"/>
    <property type="evidence" value="ECO:0007669"/>
    <property type="project" value="UniProtKB-KW"/>
</dbReference>
<dbReference type="Gene3D" id="3.40.1350.10">
    <property type="match status" value="1"/>
</dbReference>